<sequence>MHRFHVGLISEAPSGSAFVTSHRPALLAFFVTASRCSDPHCTLNTTLRLLSSCYVIFHSNTFAQKIISNFIVD</sequence>
<dbReference type="HOGENOM" id="CLU_2697963_0_0_6"/>
<accession>D4BBT5</accession>
<gene>
    <name evidence="1" type="ORF">CIT292_07874</name>
</gene>
<dbReference type="AlphaFoldDB" id="D4BBT5"/>
<evidence type="ECO:0000313" key="2">
    <source>
        <dbReference type="Proteomes" id="UP000003880"/>
    </source>
</evidence>
<proteinExistence type="predicted"/>
<evidence type="ECO:0000313" key="1">
    <source>
        <dbReference type="EMBL" id="EFE08552.1"/>
    </source>
</evidence>
<organism evidence="1 2">
    <name type="scientific">Citrobacter youngae ATCC 29220</name>
    <dbReference type="NCBI Taxonomy" id="500640"/>
    <lineage>
        <taxon>Bacteria</taxon>
        <taxon>Pseudomonadati</taxon>
        <taxon>Pseudomonadota</taxon>
        <taxon>Gammaproteobacteria</taxon>
        <taxon>Enterobacterales</taxon>
        <taxon>Enterobacteriaceae</taxon>
        <taxon>Citrobacter</taxon>
        <taxon>Citrobacter freundii complex</taxon>
    </lineage>
</organism>
<dbReference type="EMBL" id="ABWL02000007">
    <property type="protein sequence ID" value="EFE08552.1"/>
    <property type="molecule type" value="Genomic_DNA"/>
</dbReference>
<dbReference type="Proteomes" id="UP000003880">
    <property type="component" value="Unassembled WGS sequence"/>
</dbReference>
<protein>
    <submittedName>
        <fullName evidence="1">Uncharacterized protein</fullName>
    </submittedName>
</protein>
<reference evidence="1 2" key="1">
    <citation type="submission" date="2010-02" db="EMBL/GenBank/DDBJ databases">
        <authorList>
            <person name="Weinstock G."/>
            <person name="Sodergren E."/>
            <person name="Clifton S."/>
            <person name="Fulton L."/>
            <person name="Fulton B."/>
            <person name="Courtney L."/>
            <person name="Fronick C."/>
            <person name="Harrison M."/>
            <person name="Strong C."/>
            <person name="Farmer C."/>
            <person name="Delahaunty K."/>
            <person name="Markovic C."/>
            <person name="Hall O."/>
            <person name="Minx P."/>
            <person name="Tomlinson C."/>
            <person name="Mitreva M."/>
            <person name="Nelson J."/>
            <person name="Hou S."/>
            <person name="Wollam A."/>
            <person name="Pepin K.H."/>
            <person name="Johnson M."/>
            <person name="Bhonagiri V."/>
            <person name="Zhang X."/>
            <person name="Suruliraj S."/>
            <person name="Warren W."/>
            <person name="Chinwalla A."/>
            <person name="Mardis E.R."/>
            <person name="Wilson R.K."/>
        </authorList>
    </citation>
    <scope>NUCLEOTIDE SEQUENCE [LARGE SCALE GENOMIC DNA]</scope>
    <source>
        <strain evidence="1 2">ATCC 29220</strain>
    </source>
</reference>
<name>D4BBT5_9ENTR</name>
<comment type="caution">
    <text evidence="1">The sequence shown here is derived from an EMBL/GenBank/DDBJ whole genome shotgun (WGS) entry which is preliminary data.</text>
</comment>